<accession>A0A0B2QRG6</accession>
<evidence type="ECO:0000313" key="4">
    <source>
        <dbReference type="Proteomes" id="UP000289340"/>
    </source>
</evidence>
<dbReference type="Gene3D" id="1.10.287.700">
    <property type="entry name" value="Helix hairpin bin"/>
    <property type="match status" value="1"/>
</dbReference>
<organism evidence="2">
    <name type="scientific">Glycine soja</name>
    <name type="common">Wild soybean</name>
    <dbReference type="NCBI Taxonomy" id="3848"/>
    <lineage>
        <taxon>Eukaryota</taxon>
        <taxon>Viridiplantae</taxon>
        <taxon>Streptophyta</taxon>
        <taxon>Embryophyta</taxon>
        <taxon>Tracheophyta</taxon>
        <taxon>Spermatophyta</taxon>
        <taxon>Magnoliopsida</taxon>
        <taxon>eudicotyledons</taxon>
        <taxon>Gunneridae</taxon>
        <taxon>Pentapetalae</taxon>
        <taxon>rosids</taxon>
        <taxon>fabids</taxon>
        <taxon>Fabales</taxon>
        <taxon>Fabaceae</taxon>
        <taxon>Papilionoideae</taxon>
        <taxon>50 kb inversion clade</taxon>
        <taxon>NPAAA clade</taxon>
        <taxon>indigoferoid/millettioid clade</taxon>
        <taxon>Phaseoleae</taxon>
        <taxon>Glycine</taxon>
        <taxon>Glycine subgen. Soja</taxon>
    </lineage>
</organism>
<dbReference type="EMBL" id="QZWG01000015">
    <property type="protein sequence ID" value="RZB62398.1"/>
    <property type="molecule type" value="Genomic_DNA"/>
</dbReference>
<dbReference type="Proteomes" id="UP000053555">
    <property type="component" value="Unassembled WGS sequence"/>
</dbReference>
<dbReference type="Proteomes" id="UP000289340">
    <property type="component" value="Chromosome 15"/>
</dbReference>
<dbReference type="AlphaFoldDB" id="A0A0B2QRG6"/>
<feature type="compositionally biased region" description="Basic and acidic residues" evidence="1">
    <location>
        <begin position="28"/>
        <end position="43"/>
    </location>
</feature>
<protein>
    <submittedName>
        <fullName evidence="2">Late embryogenesis abundant protein 1</fullName>
    </submittedName>
</protein>
<feature type="compositionally biased region" description="Basic and acidic residues" evidence="1">
    <location>
        <begin position="67"/>
        <end position="93"/>
    </location>
</feature>
<reference evidence="3 4" key="2">
    <citation type="submission" date="2018-09" db="EMBL/GenBank/DDBJ databases">
        <title>A high-quality reference genome of wild soybean provides a powerful tool to mine soybean genomes.</title>
        <authorList>
            <person name="Xie M."/>
            <person name="Chung C.Y.L."/>
            <person name="Li M.-W."/>
            <person name="Wong F.-L."/>
            <person name="Chan T.-F."/>
            <person name="Lam H.-M."/>
        </authorList>
    </citation>
    <scope>NUCLEOTIDE SEQUENCE [LARGE SCALE GENOMIC DNA]</scope>
    <source>
        <strain evidence="4">cv. W05</strain>
        <tissue evidence="3">Hypocotyl of etiolated seedlings</tissue>
    </source>
</reference>
<proteinExistence type="predicted"/>
<name>A0A0B2QRG6_GLYSO</name>
<evidence type="ECO:0000313" key="2">
    <source>
        <dbReference type="EMBL" id="KHN22468.1"/>
    </source>
</evidence>
<feature type="region of interest" description="Disordered" evidence="1">
    <location>
        <begin position="1"/>
        <end position="101"/>
    </location>
</feature>
<sequence>MASHRQSYEAGQTKGRTEEKTNQMMDNIGEKTQEIAQAAKDKTQQTAQAAKEKAQQNTDEGIGPVREGQHQRVPAADRGEGEGRGPRCYRDCEANPWLGPA</sequence>
<gene>
    <name evidence="3" type="ORF">D0Y65_039625</name>
    <name evidence="2" type="ORF">glysoja_024977</name>
</gene>
<reference evidence="2" key="1">
    <citation type="submission" date="2014-07" db="EMBL/GenBank/DDBJ databases">
        <title>Identification of a novel salt tolerance gene in wild soybean by whole-genome sequencing.</title>
        <authorList>
            <person name="Lam H.-M."/>
            <person name="Qi X."/>
            <person name="Li M.-W."/>
            <person name="Liu X."/>
            <person name="Xie M."/>
            <person name="Ni M."/>
            <person name="Xu X."/>
        </authorList>
    </citation>
    <scope>NUCLEOTIDE SEQUENCE [LARGE SCALE GENOMIC DNA]</scope>
    <source>
        <tissue evidence="2">Root</tissue>
    </source>
</reference>
<keyword evidence="4" id="KW-1185">Reference proteome</keyword>
<dbReference type="EMBL" id="KN657306">
    <property type="protein sequence ID" value="KHN22468.1"/>
    <property type="molecule type" value="Genomic_DNA"/>
</dbReference>
<evidence type="ECO:0000313" key="3">
    <source>
        <dbReference type="EMBL" id="RZB62398.1"/>
    </source>
</evidence>
<evidence type="ECO:0000256" key="1">
    <source>
        <dbReference type="SAM" id="MobiDB-lite"/>
    </source>
</evidence>